<keyword evidence="8" id="KW-0862">Zinc</keyword>
<comment type="catalytic activity">
    <reaction evidence="1">
        <text>[E2 ubiquitin-conjugating enzyme]-S-ubiquitinyl-L-cysteine + [acceptor protein]-L-lysine = [E2 ubiquitin-conjugating enzyme]-L-cysteine + [acceptor protein]-N(6)-ubiquitinyl-L-lysine.</text>
        <dbReference type="EC" id="2.3.2.31"/>
    </reaction>
</comment>
<evidence type="ECO:0000256" key="1">
    <source>
        <dbReference type="ARBA" id="ARBA00001798"/>
    </source>
</evidence>
<dbReference type="SMART" id="SM00647">
    <property type="entry name" value="IBR"/>
    <property type="match status" value="2"/>
</dbReference>
<dbReference type="EMBL" id="GBHO01002550">
    <property type="protein sequence ID" value="JAG41054.1"/>
    <property type="molecule type" value="Transcribed_RNA"/>
</dbReference>
<dbReference type="EMBL" id="GDHC01004672">
    <property type="protein sequence ID" value="JAQ13957.1"/>
    <property type="molecule type" value="Transcribed_RNA"/>
</dbReference>
<reference evidence="11" key="3">
    <citation type="journal article" date="2016" name="Gigascience">
        <title>De novo construction of an expanded transcriptome assembly for the western tarnished plant bug, Lygus hesperus.</title>
        <authorList>
            <person name="Tassone E.E."/>
            <person name="Geib S.M."/>
            <person name="Hall B."/>
            <person name="Fabrick J.A."/>
            <person name="Brent C.S."/>
            <person name="Hull J.J."/>
        </authorList>
    </citation>
    <scope>NUCLEOTIDE SEQUENCE</scope>
</reference>
<sequence length="327" mass="38553">MELWDKYNLILRKIFTEERSTLMPCRNPGCNYIIWGYSNTKSVQCICKQTGCFQCKNTEAHDPLDCTMYHRWQEQCRKDLQSVEWMFANTKKCPKCFVRIEKNSGCNHMTCIHCNYQFCWVCNGSWKQHEEDAKGSLNPFHCNWYTVRRDSGDSNPSTVTTDTGAKVVDTTASLQTQKYLFYFTRYYNQEMNKNFLINKRHYIHTVTQKIIHAQRYTVPPYLETVLVLANEELIIARRILQYSYAYGFFLTDQQQRTLLEYQQGRLESLTDSLVTSIYRIDVQTVQLTTIHSQFQLLHTTIVHFLDTLSDRSYQLSPPSTAVVHSHR</sequence>
<organism evidence="10">
    <name type="scientific">Lygus hesperus</name>
    <name type="common">Western plant bug</name>
    <dbReference type="NCBI Taxonomy" id="30085"/>
    <lineage>
        <taxon>Eukaryota</taxon>
        <taxon>Metazoa</taxon>
        <taxon>Ecdysozoa</taxon>
        <taxon>Arthropoda</taxon>
        <taxon>Hexapoda</taxon>
        <taxon>Insecta</taxon>
        <taxon>Pterygota</taxon>
        <taxon>Neoptera</taxon>
        <taxon>Paraneoptera</taxon>
        <taxon>Hemiptera</taxon>
        <taxon>Heteroptera</taxon>
        <taxon>Panheteroptera</taxon>
        <taxon>Cimicomorpha</taxon>
        <taxon>Miridae</taxon>
        <taxon>Mirini</taxon>
        <taxon>Lygus</taxon>
    </lineage>
</organism>
<dbReference type="Gene3D" id="1.20.120.1750">
    <property type="match status" value="1"/>
</dbReference>
<name>A0A0A9Z9G3_LYGHE</name>
<dbReference type="GO" id="GO:0008270">
    <property type="term" value="F:zinc ion binding"/>
    <property type="evidence" value="ECO:0007669"/>
    <property type="project" value="UniProtKB-KW"/>
</dbReference>
<dbReference type="InterPro" id="IPR031127">
    <property type="entry name" value="E3_UB_ligase_RBR"/>
</dbReference>
<feature type="domain" description="RING-type" evidence="9">
    <location>
        <begin position="1"/>
        <end position="141"/>
    </location>
</feature>
<evidence type="ECO:0000313" key="11">
    <source>
        <dbReference type="EMBL" id="JAQ13957.1"/>
    </source>
</evidence>
<dbReference type="InterPro" id="IPR044066">
    <property type="entry name" value="TRIAD_supradom"/>
</dbReference>
<dbReference type="PANTHER" id="PTHR11685">
    <property type="entry name" value="RBR FAMILY RING FINGER AND IBR DOMAIN-CONTAINING"/>
    <property type="match status" value="1"/>
</dbReference>
<gene>
    <name evidence="10" type="primary">rbrA</name>
    <name evidence="11" type="synonym">rbrA_0</name>
    <name evidence="10" type="ORF">CM83_10104</name>
    <name evidence="11" type="ORF">g.28058</name>
</gene>
<keyword evidence="7" id="KW-0833">Ubl conjugation pathway</keyword>
<evidence type="ECO:0000256" key="3">
    <source>
        <dbReference type="ARBA" id="ARBA00022679"/>
    </source>
</evidence>
<dbReference type="AlphaFoldDB" id="A0A0A9Z9G3"/>
<evidence type="ECO:0000256" key="6">
    <source>
        <dbReference type="ARBA" id="ARBA00022771"/>
    </source>
</evidence>
<proteinExistence type="predicted"/>
<dbReference type="InterPro" id="IPR002867">
    <property type="entry name" value="IBR_dom"/>
</dbReference>
<evidence type="ECO:0000256" key="8">
    <source>
        <dbReference type="ARBA" id="ARBA00022833"/>
    </source>
</evidence>
<evidence type="ECO:0000313" key="10">
    <source>
        <dbReference type="EMBL" id="JAG41054.1"/>
    </source>
</evidence>
<protein>
    <recommendedName>
        <fullName evidence="2">RBR-type E3 ubiquitin transferase</fullName>
        <ecNumber evidence="2">2.3.2.31</ecNumber>
    </recommendedName>
</protein>
<evidence type="ECO:0000256" key="2">
    <source>
        <dbReference type="ARBA" id="ARBA00012251"/>
    </source>
</evidence>
<keyword evidence="4" id="KW-0479">Metal-binding</keyword>
<dbReference type="EC" id="2.3.2.31" evidence="2"/>
<keyword evidence="6" id="KW-0863">Zinc-finger</keyword>
<evidence type="ECO:0000256" key="7">
    <source>
        <dbReference type="ARBA" id="ARBA00022786"/>
    </source>
</evidence>
<accession>A0A0A9Z9G3</accession>
<dbReference type="GO" id="GO:0061630">
    <property type="term" value="F:ubiquitin protein ligase activity"/>
    <property type="evidence" value="ECO:0007669"/>
    <property type="project" value="UniProtKB-EC"/>
</dbReference>
<dbReference type="Pfam" id="PF22191">
    <property type="entry name" value="IBR_1"/>
    <property type="match status" value="1"/>
</dbReference>
<evidence type="ECO:0000256" key="5">
    <source>
        <dbReference type="ARBA" id="ARBA00022737"/>
    </source>
</evidence>
<evidence type="ECO:0000259" key="9">
    <source>
        <dbReference type="PROSITE" id="PS51873"/>
    </source>
</evidence>
<keyword evidence="5" id="KW-0677">Repeat</keyword>
<keyword evidence="3" id="KW-0808">Transferase</keyword>
<dbReference type="Pfam" id="PF01485">
    <property type="entry name" value="IBR"/>
    <property type="match status" value="1"/>
</dbReference>
<evidence type="ECO:0000256" key="4">
    <source>
        <dbReference type="ARBA" id="ARBA00022723"/>
    </source>
</evidence>
<dbReference type="GO" id="GO:0016567">
    <property type="term" value="P:protein ubiquitination"/>
    <property type="evidence" value="ECO:0007669"/>
    <property type="project" value="InterPro"/>
</dbReference>
<reference evidence="10" key="2">
    <citation type="submission" date="2014-07" db="EMBL/GenBank/DDBJ databases">
        <authorList>
            <person name="Hull J."/>
        </authorList>
    </citation>
    <scope>NUCLEOTIDE SEQUENCE</scope>
</reference>
<reference evidence="10" key="1">
    <citation type="journal article" date="2014" name="PLoS ONE">
        <title>Transcriptome-Based Identification of ABC Transporters in the Western Tarnished Plant Bug Lygus hesperus.</title>
        <authorList>
            <person name="Hull J.J."/>
            <person name="Chaney K."/>
            <person name="Geib S.M."/>
            <person name="Fabrick J.A."/>
            <person name="Brent C.S."/>
            <person name="Walsh D."/>
            <person name="Lavine L.C."/>
        </authorList>
    </citation>
    <scope>NUCLEOTIDE SEQUENCE</scope>
</reference>
<dbReference type="PROSITE" id="PS51873">
    <property type="entry name" value="TRIAD"/>
    <property type="match status" value="1"/>
</dbReference>
<dbReference type="SUPFAM" id="SSF57850">
    <property type="entry name" value="RING/U-box"/>
    <property type="match status" value="2"/>
</dbReference>